<gene>
    <name evidence="1" type="ORF">AVEN_242301_1</name>
</gene>
<accession>A0A4Y2U339</accession>
<comment type="caution">
    <text evidence="1">The sequence shown here is derived from an EMBL/GenBank/DDBJ whole genome shotgun (WGS) entry which is preliminary data.</text>
</comment>
<keyword evidence="2" id="KW-1185">Reference proteome</keyword>
<protein>
    <submittedName>
        <fullName evidence="1">Uncharacterized protein</fullName>
    </submittedName>
</protein>
<proteinExistence type="predicted"/>
<name>A0A4Y2U339_ARAVE</name>
<evidence type="ECO:0000313" key="2">
    <source>
        <dbReference type="Proteomes" id="UP000499080"/>
    </source>
</evidence>
<dbReference type="EMBL" id="BGPR01032781">
    <property type="protein sequence ID" value="GBO06461.1"/>
    <property type="molecule type" value="Genomic_DNA"/>
</dbReference>
<organism evidence="1 2">
    <name type="scientific">Araneus ventricosus</name>
    <name type="common">Orbweaver spider</name>
    <name type="synonym">Epeira ventricosa</name>
    <dbReference type="NCBI Taxonomy" id="182803"/>
    <lineage>
        <taxon>Eukaryota</taxon>
        <taxon>Metazoa</taxon>
        <taxon>Ecdysozoa</taxon>
        <taxon>Arthropoda</taxon>
        <taxon>Chelicerata</taxon>
        <taxon>Arachnida</taxon>
        <taxon>Araneae</taxon>
        <taxon>Araneomorphae</taxon>
        <taxon>Entelegynae</taxon>
        <taxon>Araneoidea</taxon>
        <taxon>Araneidae</taxon>
        <taxon>Araneus</taxon>
    </lineage>
</organism>
<sequence length="147" mass="16360">MIGRVADGMSQGPPRESNTVDWEIPNRWPFARVLVLGLPSAKRIAFSSLSGASSFVLDSSSSSRETTSLMKSSVHTCENRMNACARNVPCTSTERRALYIWQLNTRGACRPVQRLNTHPSYCLGNLFANADFQRDYCSRDLSSQSHN</sequence>
<dbReference type="Proteomes" id="UP000499080">
    <property type="component" value="Unassembled WGS sequence"/>
</dbReference>
<evidence type="ECO:0000313" key="1">
    <source>
        <dbReference type="EMBL" id="GBO06461.1"/>
    </source>
</evidence>
<reference evidence="1 2" key="1">
    <citation type="journal article" date="2019" name="Sci. Rep.">
        <title>Orb-weaving spider Araneus ventricosus genome elucidates the spidroin gene catalogue.</title>
        <authorList>
            <person name="Kono N."/>
            <person name="Nakamura H."/>
            <person name="Ohtoshi R."/>
            <person name="Moran D.A.P."/>
            <person name="Shinohara A."/>
            <person name="Yoshida Y."/>
            <person name="Fujiwara M."/>
            <person name="Mori M."/>
            <person name="Tomita M."/>
            <person name="Arakawa K."/>
        </authorList>
    </citation>
    <scope>NUCLEOTIDE SEQUENCE [LARGE SCALE GENOMIC DNA]</scope>
</reference>
<dbReference type="AlphaFoldDB" id="A0A4Y2U339"/>